<proteinExistence type="predicted"/>
<reference evidence="1" key="1">
    <citation type="submission" date="2004-10" db="EMBL/GenBank/DDBJ databases">
        <authorList>
            <person name="Town C.D."/>
        </authorList>
    </citation>
    <scope>NUCLEOTIDE SEQUENCE</scope>
</reference>
<protein>
    <submittedName>
        <fullName evidence="1">Uncharacterized protein</fullName>
    </submittedName>
</protein>
<gene>
    <name evidence="1" type="ORF">MtrDRAFT_AC149129g25v2</name>
</gene>
<reference evidence="1" key="2">
    <citation type="submission" date="2007-03" db="EMBL/GenBank/DDBJ databases">
        <authorList>
            <consortium name="The International Medicago Genome Annotation Group"/>
        </authorList>
    </citation>
    <scope>NUCLEOTIDE SEQUENCE</scope>
</reference>
<organism evidence="1">
    <name type="scientific">Medicago truncatula</name>
    <name type="common">Barrel medic</name>
    <name type="synonym">Medicago tribuloides</name>
    <dbReference type="NCBI Taxonomy" id="3880"/>
    <lineage>
        <taxon>Eukaryota</taxon>
        <taxon>Viridiplantae</taxon>
        <taxon>Streptophyta</taxon>
        <taxon>Embryophyta</taxon>
        <taxon>Tracheophyta</taxon>
        <taxon>Spermatophyta</taxon>
        <taxon>Magnoliopsida</taxon>
        <taxon>eudicotyledons</taxon>
        <taxon>Gunneridae</taxon>
        <taxon>Pentapetalae</taxon>
        <taxon>rosids</taxon>
        <taxon>fabids</taxon>
        <taxon>Fabales</taxon>
        <taxon>Fabaceae</taxon>
        <taxon>Papilionoideae</taxon>
        <taxon>50 kb inversion clade</taxon>
        <taxon>NPAAA clade</taxon>
        <taxon>Hologalegina</taxon>
        <taxon>IRL clade</taxon>
        <taxon>Trifolieae</taxon>
        <taxon>Medicago</taxon>
    </lineage>
</organism>
<evidence type="ECO:0000313" key="1">
    <source>
        <dbReference type="EMBL" id="ABN05936.1"/>
    </source>
</evidence>
<dbReference type="EMBL" id="AC149129">
    <property type="protein sequence ID" value="ABN05936.1"/>
    <property type="molecule type" value="Genomic_DNA"/>
</dbReference>
<dbReference type="ExpressionAtlas" id="A2Q1W9">
    <property type="expression patterns" value="differential"/>
</dbReference>
<accession>A2Q1W9</accession>
<dbReference type="AlphaFoldDB" id="A2Q1W9"/>
<name>A2Q1W9_MEDTR</name>
<sequence length="111" mass="12825">MEIETKFFCESIKTLIDELKIFGAVVNQRILCLDELQNLGSKIEYLLCKQIDDDVLIQNKGSSGGNIKAIHSGLRPSNILPRYLTRYRYDTDTAIRENFQNSRYDTASIRY</sequence>